<dbReference type="EMBL" id="CP012673">
    <property type="protein sequence ID" value="AUX47290.1"/>
    <property type="molecule type" value="Genomic_DNA"/>
</dbReference>
<feature type="compositionally biased region" description="Low complexity" evidence="1">
    <location>
        <begin position="40"/>
        <end position="59"/>
    </location>
</feature>
<dbReference type="Proteomes" id="UP000238348">
    <property type="component" value="Chromosome"/>
</dbReference>
<reference evidence="2 3" key="1">
    <citation type="submission" date="2015-09" db="EMBL/GenBank/DDBJ databases">
        <title>Sorangium comparison.</title>
        <authorList>
            <person name="Zaburannyi N."/>
            <person name="Bunk B."/>
            <person name="Overmann J."/>
            <person name="Mueller R."/>
        </authorList>
    </citation>
    <scope>NUCLEOTIDE SEQUENCE [LARGE SCALE GENOMIC DNA]</scope>
    <source>
        <strain evidence="2 3">So ce26</strain>
    </source>
</reference>
<gene>
    <name evidence="2" type="ORF">SOCE26_088080</name>
</gene>
<evidence type="ECO:0000313" key="2">
    <source>
        <dbReference type="EMBL" id="AUX47290.1"/>
    </source>
</evidence>
<name>A0A2L0F6V4_SORCE</name>
<feature type="region of interest" description="Disordered" evidence="1">
    <location>
        <begin position="31"/>
        <end position="75"/>
    </location>
</feature>
<dbReference type="AlphaFoldDB" id="A0A2L0F6V4"/>
<sequence>MFSLTPRWFGMGAGGAVAFCCISCSASPEPPDKAAGSGGAASSTQAASSSTGAATSSSTGSGGAGPGSSCADPLPLELGQVTEGNLAVDGQEDHYRFHGRRGQVLQVDIDAMSFAAVPFDPRYIDSVVTLFHGDGSQLAQNNNDLLDALATDSRFQTILPADGEYCLRVTDCSTLIERPENNCATGEKLFTRYELRIDELTDEPLDSNTTDLGDNDGSNSATPVTYVNQGGSYGTSSLWGTFQDPADVDLFSFTVPLDLVAQRADVRAAAYFYITPSGLEGNGSTAPTGRISVVDPGAPEVSLAEIEGANSTLLVAPVEPGKERWLVVRRAGDTAGASDFYFLHHALGWGLSLETERGSGENDSPETAAPIQVVPYGVESPIAPGSKAEIEGDLASVPEDRDHFAMDVPAGLPWVSARCDAHHHGSGLRGFRVSLLTEEGDLLAPLSTSLEEAHEPTRIRRSYTGGLSRILLKLEAASQDVGVTSSFYRCSVYFYPRAWP</sequence>
<organism evidence="2 3">
    <name type="scientific">Sorangium cellulosum</name>
    <name type="common">Polyangium cellulosum</name>
    <dbReference type="NCBI Taxonomy" id="56"/>
    <lineage>
        <taxon>Bacteria</taxon>
        <taxon>Pseudomonadati</taxon>
        <taxon>Myxococcota</taxon>
        <taxon>Polyangia</taxon>
        <taxon>Polyangiales</taxon>
        <taxon>Polyangiaceae</taxon>
        <taxon>Sorangium</taxon>
    </lineage>
</organism>
<protein>
    <recommendedName>
        <fullName evidence="4">Peptidase C-terminal archaeal/bacterial domain-containing protein</fullName>
    </recommendedName>
</protein>
<accession>A0A2L0F6V4</accession>
<evidence type="ECO:0000313" key="3">
    <source>
        <dbReference type="Proteomes" id="UP000238348"/>
    </source>
</evidence>
<proteinExistence type="predicted"/>
<evidence type="ECO:0000256" key="1">
    <source>
        <dbReference type="SAM" id="MobiDB-lite"/>
    </source>
</evidence>
<evidence type="ECO:0008006" key="4">
    <source>
        <dbReference type="Google" id="ProtNLM"/>
    </source>
</evidence>
<dbReference type="Gene3D" id="2.60.120.380">
    <property type="match status" value="1"/>
</dbReference>